<keyword evidence="14 21" id="KW-0472">Membrane</keyword>
<dbReference type="GO" id="GO:0006508">
    <property type="term" value="P:proteolysis"/>
    <property type="evidence" value="ECO:0007669"/>
    <property type="project" value="UniProtKB-KW"/>
</dbReference>
<feature type="compositionally biased region" description="Low complexity" evidence="20">
    <location>
        <begin position="19"/>
        <end position="30"/>
    </location>
</feature>
<dbReference type="Pfam" id="PF00912">
    <property type="entry name" value="Transgly"/>
    <property type="match status" value="1"/>
</dbReference>
<evidence type="ECO:0000256" key="21">
    <source>
        <dbReference type="SAM" id="Phobius"/>
    </source>
</evidence>
<evidence type="ECO:0000256" key="6">
    <source>
        <dbReference type="ARBA" id="ARBA00022670"/>
    </source>
</evidence>
<protein>
    <recommendedName>
        <fullName evidence="17">peptidoglycan glycosyltransferase</fullName>
        <ecNumber evidence="17">2.4.99.28</ecNumber>
    </recommendedName>
</protein>
<organism evidence="24">
    <name type="scientific">Caldithrix abyssi</name>
    <dbReference type="NCBI Taxonomy" id="187145"/>
    <lineage>
        <taxon>Bacteria</taxon>
        <taxon>Pseudomonadati</taxon>
        <taxon>Calditrichota</taxon>
        <taxon>Calditrichia</taxon>
        <taxon>Calditrichales</taxon>
        <taxon>Calditrichaceae</taxon>
        <taxon>Caldithrix</taxon>
    </lineage>
</organism>
<feature type="domain" description="Glycosyl transferase family 51" evidence="23">
    <location>
        <begin position="93"/>
        <end position="267"/>
    </location>
</feature>
<evidence type="ECO:0000256" key="14">
    <source>
        <dbReference type="ARBA" id="ARBA00023136"/>
    </source>
</evidence>
<dbReference type="GO" id="GO:0009252">
    <property type="term" value="P:peptidoglycan biosynthetic process"/>
    <property type="evidence" value="ECO:0007669"/>
    <property type="project" value="UniProtKB-KW"/>
</dbReference>
<dbReference type="GO" id="GO:0008955">
    <property type="term" value="F:peptidoglycan glycosyltransferase activity"/>
    <property type="evidence" value="ECO:0007669"/>
    <property type="project" value="UniProtKB-EC"/>
</dbReference>
<evidence type="ECO:0000256" key="4">
    <source>
        <dbReference type="ARBA" id="ARBA00007739"/>
    </source>
</evidence>
<dbReference type="Gene3D" id="1.10.3810.10">
    <property type="entry name" value="Biosynthetic peptidoglycan transglycosylase-like"/>
    <property type="match status" value="1"/>
</dbReference>
<dbReference type="InterPro" id="IPR001460">
    <property type="entry name" value="PCN-bd_Tpept"/>
</dbReference>
<sequence>MKRKKRDTQTSVNIRKIKTPVSTPTTTKSSGFNRVAPDQSPKRKSWLIAAGVFLLLLIGFGFWLWSLSKDLPSLEKLERIDPAIATQVYSADGQVIHSFFTYNRTYTPFESIPQAVIDALISTEDRDFYHHWGINLSGIARALLVDLMHFDFRQGASTITMQLARNLYFGYKQELTRKIKEAITAIQIERTYAKNEILDMYLNITFFGNHAYGIKAAARRYFDKNVEDLTVPEAALLIGILKGQTFYSPIRHPDRALKRRNIVLLSMLDNGKLTRAQYDSLKQLPLGLNLHDPYEMEVAPYFTEYIRRQVNKLQDSLGVDVYEDGLRIYTTLDTRIQKYMEEAVAREIDPIQARVRRQRAFDNLRQTLSDSAFNELTTMQIAFVALNPHNGHILAMIGGRDFHKSKWNRVTQMARQPGSAFKPFLYTAAIDNGYTPADEYRDLPTVEINPDSTRWTPKNYSGTFSGKMVTLREALRRSLNSVAVRLIADITPKVVIQYARDMGITTPLRPYSSLALGSSEVIPLEIVSAYGTFANNGVHVKPVSIVKIEDRNGNVIYKAKTQSREVLSPETTYIMNDLLQTVVNRGTGVRVRSRFHFTYPAGGKTGTTNDNTNAWFIGFTPEMVAGVWVGLDDFQYSLGPGMSGAVAALPFWADFMKTVYDSLDFGKEQFPECSGVVHLKICRESKKLATPYCPDVYEEIFNVKYRPTEKCPLHTGPQLHKRSKRKRF</sequence>
<dbReference type="Proteomes" id="UP000886124">
    <property type="component" value="Unassembled WGS sequence"/>
</dbReference>
<reference evidence="24" key="1">
    <citation type="journal article" date="2020" name="mSystems">
        <title>Genome- and Community-Level Interaction Insights into Carbon Utilization and Element Cycling Functions of Hydrothermarchaeota in Hydrothermal Sediment.</title>
        <authorList>
            <person name="Zhou Z."/>
            <person name="Liu Y."/>
            <person name="Xu W."/>
            <person name="Pan J."/>
            <person name="Luo Z.H."/>
            <person name="Li M."/>
        </authorList>
    </citation>
    <scope>NUCLEOTIDE SEQUENCE [LARGE SCALE GENOMIC DNA]</scope>
    <source>
        <strain evidence="24">HyVt-527</strain>
    </source>
</reference>
<dbReference type="InterPro" id="IPR050396">
    <property type="entry name" value="Glycosyltr_51/Transpeptidase"/>
</dbReference>
<evidence type="ECO:0000256" key="2">
    <source>
        <dbReference type="ARBA" id="ARBA00004752"/>
    </source>
</evidence>
<dbReference type="GO" id="GO:0016020">
    <property type="term" value="C:membrane"/>
    <property type="evidence" value="ECO:0007669"/>
    <property type="project" value="UniProtKB-SubCell"/>
</dbReference>
<comment type="catalytic activity">
    <reaction evidence="18">
        <text>[GlcNAc-(1-&gt;4)-Mur2Ac(oyl-L-Ala-gamma-D-Glu-L-Lys-D-Ala-D-Ala)](n)-di-trans,octa-cis-undecaprenyl diphosphate + beta-D-GlcNAc-(1-&gt;4)-Mur2Ac(oyl-L-Ala-gamma-D-Glu-L-Lys-D-Ala-D-Ala)-di-trans,octa-cis-undecaprenyl diphosphate = [GlcNAc-(1-&gt;4)-Mur2Ac(oyl-L-Ala-gamma-D-Glu-L-Lys-D-Ala-D-Ala)](n+1)-di-trans,octa-cis-undecaprenyl diphosphate + di-trans,octa-cis-undecaprenyl diphosphate + H(+)</text>
        <dbReference type="Rhea" id="RHEA:23708"/>
        <dbReference type="Rhea" id="RHEA-COMP:9602"/>
        <dbReference type="Rhea" id="RHEA-COMP:9603"/>
        <dbReference type="ChEBI" id="CHEBI:15378"/>
        <dbReference type="ChEBI" id="CHEBI:58405"/>
        <dbReference type="ChEBI" id="CHEBI:60033"/>
        <dbReference type="ChEBI" id="CHEBI:78435"/>
        <dbReference type="EC" id="2.4.99.28"/>
    </reaction>
</comment>
<evidence type="ECO:0000256" key="1">
    <source>
        <dbReference type="ARBA" id="ARBA00004370"/>
    </source>
</evidence>
<keyword evidence="6" id="KW-0645">Protease</keyword>
<dbReference type="EC" id="2.4.99.28" evidence="17"/>
<keyword evidence="9 21" id="KW-0812">Transmembrane</keyword>
<dbReference type="InterPro" id="IPR023346">
    <property type="entry name" value="Lysozyme-like_dom_sf"/>
</dbReference>
<dbReference type="GO" id="GO:0030288">
    <property type="term" value="C:outer membrane-bounded periplasmic space"/>
    <property type="evidence" value="ECO:0007669"/>
    <property type="project" value="TreeGrafter"/>
</dbReference>
<dbReference type="InterPro" id="IPR036950">
    <property type="entry name" value="PBP_transglycosylase"/>
</dbReference>
<dbReference type="PANTHER" id="PTHR32282">
    <property type="entry name" value="BINDING PROTEIN TRANSPEPTIDASE, PUTATIVE-RELATED"/>
    <property type="match status" value="1"/>
</dbReference>
<keyword evidence="10" id="KW-0378">Hydrolase</keyword>
<evidence type="ECO:0000256" key="16">
    <source>
        <dbReference type="ARBA" id="ARBA00023316"/>
    </source>
</evidence>
<keyword evidence="11" id="KW-0133">Cell shape</keyword>
<evidence type="ECO:0000256" key="11">
    <source>
        <dbReference type="ARBA" id="ARBA00022960"/>
    </source>
</evidence>
<comment type="caution">
    <text evidence="24">The sequence shown here is derived from an EMBL/GenBank/DDBJ whole genome shotgun (WGS) entry which is preliminary data.</text>
</comment>
<dbReference type="InterPro" id="IPR001264">
    <property type="entry name" value="Glyco_trans_51"/>
</dbReference>
<proteinExistence type="inferred from homology"/>
<comment type="similarity">
    <text evidence="3">In the C-terminal section; belongs to the transpeptidase family.</text>
</comment>
<keyword evidence="15" id="KW-0511">Multifunctional enzyme</keyword>
<dbReference type="GO" id="GO:0071555">
    <property type="term" value="P:cell wall organization"/>
    <property type="evidence" value="ECO:0007669"/>
    <property type="project" value="UniProtKB-KW"/>
</dbReference>
<evidence type="ECO:0000256" key="15">
    <source>
        <dbReference type="ARBA" id="ARBA00023268"/>
    </source>
</evidence>
<name>A0A7V5PQ78_CALAY</name>
<keyword evidence="8" id="KW-0808">Transferase</keyword>
<accession>A0A7V5PQ78</accession>
<evidence type="ECO:0000256" key="12">
    <source>
        <dbReference type="ARBA" id="ARBA00022984"/>
    </source>
</evidence>
<comment type="similarity">
    <text evidence="4">In the N-terminal section; belongs to the glycosyltransferase 51 family.</text>
</comment>
<dbReference type="SUPFAM" id="SSF53955">
    <property type="entry name" value="Lysozyme-like"/>
    <property type="match status" value="1"/>
</dbReference>
<evidence type="ECO:0000256" key="13">
    <source>
        <dbReference type="ARBA" id="ARBA00022989"/>
    </source>
</evidence>
<evidence type="ECO:0000313" key="24">
    <source>
        <dbReference type="EMBL" id="HHJ53254.1"/>
    </source>
</evidence>
<dbReference type="InterPro" id="IPR012338">
    <property type="entry name" value="Beta-lactam/transpept-like"/>
</dbReference>
<evidence type="ECO:0000256" key="7">
    <source>
        <dbReference type="ARBA" id="ARBA00022676"/>
    </source>
</evidence>
<dbReference type="EMBL" id="DROD01000553">
    <property type="protein sequence ID" value="HHJ53254.1"/>
    <property type="molecule type" value="Genomic_DNA"/>
</dbReference>
<evidence type="ECO:0000256" key="3">
    <source>
        <dbReference type="ARBA" id="ARBA00007090"/>
    </source>
</evidence>
<keyword evidence="12" id="KW-0573">Peptidoglycan synthesis</keyword>
<dbReference type="AlphaFoldDB" id="A0A7V5PQ78"/>
<dbReference type="Gene3D" id="3.40.710.10">
    <property type="entry name" value="DD-peptidase/beta-lactamase superfamily"/>
    <property type="match status" value="1"/>
</dbReference>
<dbReference type="GO" id="GO:0008658">
    <property type="term" value="F:penicillin binding"/>
    <property type="evidence" value="ECO:0007669"/>
    <property type="project" value="InterPro"/>
</dbReference>
<comment type="pathway">
    <text evidence="19">Glycan biosynthesis.</text>
</comment>
<evidence type="ECO:0000256" key="8">
    <source>
        <dbReference type="ARBA" id="ARBA00022679"/>
    </source>
</evidence>
<evidence type="ECO:0000256" key="9">
    <source>
        <dbReference type="ARBA" id="ARBA00022692"/>
    </source>
</evidence>
<evidence type="ECO:0000256" key="5">
    <source>
        <dbReference type="ARBA" id="ARBA00022645"/>
    </source>
</evidence>
<keyword evidence="16" id="KW-0961">Cell wall biogenesis/degradation</keyword>
<evidence type="ECO:0000259" key="23">
    <source>
        <dbReference type="Pfam" id="PF00912"/>
    </source>
</evidence>
<evidence type="ECO:0000259" key="22">
    <source>
        <dbReference type="Pfam" id="PF00905"/>
    </source>
</evidence>
<dbReference type="FunFam" id="1.10.3810.10:FF:000003">
    <property type="entry name" value="Penicillin-binding protein 1a"/>
    <property type="match status" value="1"/>
</dbReference>
<gene>
    <name evidence="24" type="ORF">ENJ89_08690</name>
</gene>
<dbReference type="GO" id="GO:0008360">
    <property type="term" value="P:regulation of cell shape"/>
    <property type="evidence" value="ECO:0007669"/>
    <property type="project" value="UniProtKB-KW"/>
</dbReference>
<dbReference type="NCBIfam" id="TIGR02074">
    <property type="entry name" value="PBP_1a_fam"/>
    <property type="match status" value="1"/>
</dbReference>
<keyword evidence="13 21" id="KW-1133">Transmembrane helix</keyword>
<evidence type="ECO:0000256" key="19">
    <source>
        <dbReference type="ARBA" id="ARBA00060592"/>
    </source>
</evidence>
<dbReference type="PANTHER" id="PTHR32282:SF33">
    <property type="entry name" value="PEPTIDOGLYCAN GLYCOSYLTRANSFERASE"/>
    <property type="match status" value="1"/>
</dbReference>
<dbReference type="Pfam" id="PF00905">
    <property type="entry name" value="Transpeptidase"/>
    <property type="match status" value="1"/>
</dbReference>
<keyword evidence="7" id="KW-0328">Glycosyltransferase</keyword>
<dbReference type="GO" id="GO:0004180">
    <property type="term" value="F:carboxypeptidase activity"/>
    <property type="evidence" value="ECO:0007669"/>
    <property type="project" value="UniProtKB-KW"/>
</dbReference>
<evidence type="ECO:0000256" key="17">
    <source>
        <dbReference type="ARBA" id="ARBA00044770"/>
    </source>
</evidence>
<comment type="pathway">
    <text evidence="2">Cell wall biogenesis; peptidoglycan biosynthesis.</text>
</comment>
<dbReference type="SUPFAM" id="SSF56601">
    <property type="entry name" value="beta-lactamase/transpeptidase-like"/>
    <property type="match status" value="1"/>
</dbReference>
<feature type="transmembrane region" description="Helical" evidence="21">
    <location>
        <begin position="46"/>
        <end position="65"/>
    </location>
</feature>
<comment type="subcellular location">
    <subcellularLocation>
        <location evidence="1">Membrane</location>
    </subcellularLocation>
</comment>
<evidence type="ECO:0000256" key="20">
    <source>
        <dbReference type="SAM" id="MobiDB-lite"/>
    </source>
</evidence>
<feature type="domain" description="Penicillin-binding protein transpeptidase" evidence="22">
    <location>
        <begin position="382"/>
        <end position="622"/>
    </location>
</feature>
<evidence type="ECO:0000256" key="18">
    <source>
        <dbReference type="ARBA" id="ARBA00049902"/>
    </source>
</evidence>
<evidence type="ECO:0000256" key="10">
    <source>
        <dbReference type="ARBA" id="ARBA00022801"/>
    </source>
</evidence>
<keyword evidence="5" id="KW-0121">Carboxypeptidase</keyword>
<feature type="region of interest" description="Disordered" evidence="20">
    <location>
        <begin position="18"/>
        <end position="39"/>
    </location>
</feature>